<dbReference type="GO" id="GO:0031207">
    <property type="term" value="C:Sec62/Sec63 complex"/>
    <property type="evidence" value="ECO:0007669"/>
    <property type="project" value="TreeGrafter"/>
</dbReference>
<dbReference type="SUPFAM" id="SSF81296">
    <property type="entry name" value="E set domains"/>
    <property type="match status" value="1"/>
</dbReference>
<name>A0A8H2W861_9AGAM</name>
<feature type="compositionally biased region" description="Acidic residues" evidence="1">
    <location>
        <begin position="143"/>
        <end position="156"/>
    </location>
</feature>
<evidence type="ECO:0000256" key="1">
    <source>
        <dbReference type="SAM" id="MobiDB-lite"/>
    </source>
</evidence>
<dbReference type="GO" id="GO:0006614">
    <property type="term" value="P:SRP-dependent cotranslational protein targeting to membrane"/>
    <property type="evidence" value="ECO:0007669"/>
    <property type="project" value="TreeGrafter"/>
</dbReference>
<feature type="region of interest" description="Disordered" evidence="1">
    <location>
        <begin position="141"/>
        <end position="198"/>
    </location>
</feature>
<dbReference type="PANTHER" id="PTHR24075">
    <property type="entry name" value="SEC63 DOMAIN-CONTAINING"/>
    <property type="match status" value="1"/>
</dbReference>
<feature type="non-terminal residue" evidence="2">
    <location>
        <position position="1"/>
    </location>
</feature>
<protein>
    <recommendedName>
        <fullName evidence="4">SEC63 domain-containing protein</fullName>
    </recommendedName>
</protein>
<dbReference type="PANTHER" id="PTHR24075:SF0">
    <property type="entry name" value="TRANSLOCATION PROTEIN SEC63 HOMOLOG"/>
    <property type="match status" value="1"/>
</dbReference>
<dbReference type="GO" id="GO:0008320">
    <property type="term" value="F:protein transmembrane transporter activity"/>
    <property type="evidence" value="ECO:0007669"/>
    <property type="project" value="TreeGrafter"/>
</dbReference>
<dbReference type="InterPro" id="IPR014756">
    <property type="entry name" value="Ig_E-set"/>
</dbReference>
<reference evidence="2" key="1">
    <citation type="submission" date="2021-01" db="EMBL/GenBank/DDBJ databases">
        <authorList>
            <person name="Kaushik A."/>
        </authorList>
    </citation>
    <scope>NUCLEOTIDE SEQUENCE</scope>
    <source>
        <strain evidence="2">AG2-2IIIB</strain>
    </source>
</reference>
<comment type="caution">
    <text evidence="2">The sequence shown here is derived from an EMBL/GenBank/DDBJ whole genome shotgun (WGS) entry which is preliminary data.</text>
</comment>
<sequence>TELSVDEAKAAAKALDERENTFLGTRHEAEVFEEEATEVTKFAHAPHWPENRKPSWWVMICNQPGDKVIFGPQKFTDVPEASSVASGVGAKGRLYKLQFQSPPQVGTYAFRAVFVSDTFVGDDLAMDLSLTVEDVSALTTEEAGAEDEISEPDEDTLAGQMAAMRGGAVKRRADDEESDESDTDGDDSDSSSDSSDDD</sequence>
<evidence type="ECO:0000313" key="3">
    <source>
        <dbReference type="Proteomes" id="UP000663843"/>
    </source>
</evidence>
<evidence type="ECO:0008006" key="4">
    <source>
        <dbReference type="Google" id="ProtNLM"/>
    </source>
</evidence>
<proteinExistence type="predicted"/>
<dbReference type="GO" id="GO:0003723">
    <property type="term" value="F:RNA binding"/>
    <property type="evidence" value="ECO:0007669"/>
    <property type="project" value="TreeGrafter"/>
</dbReference>
<organism evidence="2 3">
    <name type="scientific">Rhizoctonia solani</name>
    <dbReference type="NCBI Taxonomy" id="456999"/>
    <lineage>
        <taxon>Eukaryota</taxon>
        <taxon>Fungi</taxon>
        <taxon>Dikarya</taxon>
        <taxon>Basidiomycota</taxon>
        <taxon>Agaricomycotina</taxon>
        <taxon>Agaricomycetes</taxon>
        <taxon>Cantharellales</taxon>
        <taxon>Ceratobasidiaceae</taxon>
        <taxon>Rhizoctonia</taxon>
    </lineage>
</organism>
<dbReference type="EMBL" id="CAJMWT010000717">
    <property type="protein sequence ID" value="CAE6348669.1"/>
    <property type="molecule type" value="Genomic_DNA"/>
</dbReference>
<dbReference type="AlphaFoldDB" id="A0A8H2W861"/>
<dbReference type="InterPro" id="IPR035892">
    <property type="entry name" value="C2_domain_sf"/>
</dbReference>
<gene>
    <name evidence="2" type="ORF">RDB_LOCUS5815</name>
</gene>
<dbReference type="GO" id="GO:0006620">
    <property type="term" value="P:post-translational protein targeting to endoplasmic reticulum membrane"/>
    <property type="evidence" value="ECO:0007669"/>
    <property type="project" value="TreeGrafter"/>
</dbReference>
<accession>A0A8H2W861</accession>
<dbReference type="Proteomes" id="UP000663843">
    <property type="component" value="Unassembled WGS sequence"/>
</dbReference>
<evidence type="ECO:0000313" key="2">
    <source>
        <dbReference type="EMBL" id="CAE6348669.1"/>
    </source>
</evidence>
<dbReference type="Gene3D" id="2.60.40.150">
    <property type="entry name" value="C2 domain"/>
    <property type="match status" value="1"/>
</dbReference>
<feature type="compositionally biased region" description="Acidic residues" evidence="1">
    <location>
        <begin position="175"/>
        <end position="198"/>
    </location>
</feature>